<feature type="region of interest" description="Disordered" evidence="2">
    <location>
        <begin position="1"/>
        <end position="26"/>
    </location>
</feature>
<feature type="compositionally biased region" description="Low complexity" evidence="2">
    <location>
        <begin position="1041"/>
        <end position="1051"/>
    </location>
</feature>
<evidence type="ECO:0000313" key="5">
    <source>
        <dbReference type="Proteomes" id="UP001497525"/>
    </source>
</evidence>
<feature type="compositionally biased region" description="Basic and acidic residues" evidence="2">
    <location>
        <begin position="1162"/>
        <end position="1175"/>
    </location>
</feature>
<feature type="compositionally biased region" description="Polar residues" evidence="2">
    <location>
        <begin position="1020"/>
        <end position="1035"/>
    </location>
</feature>
<reference evidence="4" key="1">
    <citation type="submission" date="2024-06" db="EMBL/GenBank/DDBJ databases">
        <authorList>
            <person name="Liu X."/>
            <person name="Lenzi L."/>
            <person name="Haldenby T S."/>
            <person name="Uol C."/>
        </authorList>
    </citation>
    <scope>NUCLEOTIDE SEQUENCE</scope>
</reference>
<evidence type="ECO:0000256" key="1">
    <source>
        <dbReference type="PROSITE-ProRule" id="PRU00221"/>
    </source>
</evidence>
<dbReference type="InterPro" id="IPR015943">
    <property type="entry name" value="WD40/YVTN_repeat-like_dom_sf"/>
</dbReference>
<feature type="compositionally biased region" description="Polar residues" evidence="2">
    <location>
        <begin position="1199"/>
        <end position="1208"/>
    </location>
</feature>
<feature type="compositionally biased region" description="Polar residues" evidence="2">
    <location>
        <begin position="1273"/>
        <end position="1305"/>
    </location>
</feature>
<keyword evidence="1" id="KW-0853">WD repeat</keyword>
<organism evidence="4 5">
    <name type="scientific">Calicophoron daubneyi</name>
    <name type="common">Rumen fluke</name>
    <name type="synonym">Paramphistomum daubneyi</name>
    <dbReference type="NCBI Taxonomy" id="300641"/>
    <lineage>
        <taxon>Eukaryota</taxon>
        <taxon>Metazoa</taxon>
        <taxon>Spiralia</taxon>
        <taxon>Lophotrochozoa</taxon>
        <taxon>Platyhelminthes</taxon>
        <taxon>Trematoda</taxon>
        <taxon>Digenea</taxon>
        <taxon>Plagiorchiida</taxon>
        <taxon>Pronocephalata</taxon>
        <taxon>Paramphistomoidea</taxon>
        <taxon>Paramphistomidae</taxon>
        <taxon>Calicophoron</taxon>
    </lineage>
</organism>
<protein>
    <recommendedName>
        <fullName evidence="3">MABP1/WDR62 second WD40 domain-containing protein</fullName>
    </recommendedName>
</protein>
<dbReference type="PROSITE" id="PS50082">
    <property type="entry name" value="WD_REPEATS_2"/>
    <property type="match status" value="2"/>
</dbReference>
<proteinExistence type="predicted"/>
<comment type="caution">
    <text evidence="4">The sequence shown here is derived from an EMBL/GenBank/DDBJ whole genome shotgun (WGS) entry which is preliminary data.</text>
</comment>
<dbReference type="InterPro" id="IPR001680">
    <property type="entry name" value="WD40_rpt"/>
</dbReference>
<dbReference type="Pfam" id="PF24782">
    <property type="entry name" value="WD40_MABP1-WDR62_2nd"/>
    <property type="match status" value="1"/>
</dbReference>
<feature type="region of interest" description="Disordered" evidence="2">
    <location>
        <begin position="1240"/>
        <end position="1305"/>
    </location>
</feature>
<dbReference type="Gene3D" id="2.130.10.10">
    <property type="entry name" value="YVTN repeat-like/Quinoprotein amine dehydrogenase"/>
    <property type="match status" value="4"/>
</dbReference>
<feature type="compositionally biased region" description="Polar residues" evidence="2">
    <location>
        <begin position="1571"/>
        <end position="1608"/>
    </location>
</feature>
<dbReference type="Pfam" id="PF00400">
    <property type="entry name" value="WD40"/>
    <property type="match status" value="2"/>
</dbReference>
<feature type="compositionally biased region" description="Polar residues" evidence="2">
    <location>
        <begin position="1381"/>
        <end position="1392"/>
    </location>
</feature>
<feature type="compositionally biased region" description="Polar residues" evidence="2">
    <location>
        <begin position="1062"/>
        <end position="1078"/>
    </location>
</feature>
<feature type="repeat" description="WD" evidence="1">
    <location>
        <begin position="812"/>
        <end position="847"/>
    </location>
</feature>
<feature type="region of interest" description="Disordered" evidence="2">
    <location>
        <begin position="1135"/>
        <end position="1208"/>
    </location>
</feature>
<feature type="region of interest" description="Disordered" evidence="2">
    <location>
        <begin position="1317"/>
        <end position="1400"/>
    </location>
</feature>
<dbReference type="Proteomes" id="UP001497525">
    <property type="component" value="Unassembled WGS sequence"/>
</dbReference>
<feature type="compositionally biased region" description="Polar residues" evidence="2">
    <location>
        <begin position="1771"/>
        <end position="1780"/>
    </location>
</feature>
<feature type="region of interest" description="Disordered" evidence="2">
    <location>
        <begin position="1419"/>
        <end position="1452"/>
    </location>
</feature>
<evidence type="ECO:0000313" key="4">
    <source>
        <dbReference type="EMBL" id="CAL5131981.1"/>
    </source>
</evidence>
<feature type="compositionally biased region" description="Low complexity" evidence="2">
    <location>
        <begin position="1433"/>
        <end position="1448"/>
    </location>
</feature>
<dbReference type="PANTHER" id="PTHR45589">
    <property type="entry name" value="WD REPEAT DOMAIN 62, ISOFORM G"/>
    <property type="match status" value="1"/>
</dbReference>
<feature type="region of interest" description="Disordered" evidence="2">
    <location>
        <begin position="532"/>
        <end position="561"/>
    </location>
</feature>
<feature type="compositionally biased region" description="Polar residues" evidence="2">
    <location>
        <begin position="1419"/>
        <end position="1432"/>
    </location>
</feature>
<feature type="region of interest" description="Disordered" evidence="2">
    <location>
        <begin position="967"/>
        <end position="986"/>
    </location>
</feature>
<dbReference type="InterPro" id="IPR056162">
    <property type="entry name" value="WD40_MABP1-WDR62_2nd"/>
</dbReference>
<feature type="repeat" description="WD" evidence="1">
    <location>
        <begin position="121"/>
        <end position="164"/>
    </location>
</feature>
<feature type="region of interest" description="Disordered" evidence="2">
    <location>
        <begin position="1567"/>
        <end position="1608"/>
    </location>
</feature>
<feature type="region of interest" description="Disordered" evidence="2">
    <location>
        <begin position="1522"/>
        <end position="1550"/>
    </location>
</feature>
<feature type="domain" description="MABP1/WDR62 second WD40" evidence="3">
    <location>
        <begin position="575"/>
        <end position="845"/>
    </location>
</feature>
<feature type="compositionally biased region" description="Basic and acidic residues" evidence="2">
    <location>
        <begin position="1781"/>
        <end position="1801"/>
    </location>
</feature>
<feature type="region of interest" description="Disordered" evidence="2">
    <location>
        <begin position="239"/>
        <end position="258"/>
    </location>
</feature>
<feature type="region of interest" description="Disordered" evidence="2">
    <location>
        <begin position="1012"/>
        <end position="1108"/>
    </location>
</feature>
<name>A0AAV2T730_CALDB</name>
<dbReference type="PANTHER" id="PTHR45589:SF1">
    <property type="entry name" value="WD REPEAT DOMAIN 62, ISOFORM G"/>
    <property type="match status" value="1"/>
</dbReference>
<feature type="compositionally biased region" description="Low complexity" evidence="2">
    <location>
        <begin position="545"/>
        <end position="558"/>
    </location>
</feature>
<feature type="compositionally biased region" description="Basic and acidic residues" evidence="2">
    <location>
        <begin position="1079"/>
        <end position="1089"/>
    </location>
</feature>
<feature type="compositionally biased region" description="Polar residues" evidence="2">
    <location>
        <begin position="1099"/>
        <end position="1108"/>
    </location>
</feature>
<feature type="compositionally biased region" description="Low complexity" evidence="2">
    <location>
        <begin position="1243"/>
        <end position="1269"/>
    </location>
</feature>
<feature type="compositionally biased region" description="Polar residues" evidence="2">
    <location>
        <begin position="239"/>
        <end position="255"/>
    </location>
</feature>
<dbReference type="InterPro" id="IPR036322">
    <property type="entry name" value="WD40_repeat_dom_sf"/>
</dbReference>
<dbReference type="SUPFAM" id="SSF50978">
    <property type="entry name" value="WD40 repeat-like"/>
    <property type="match status" value="2"/>
</dbReference>
<feature type="compositionally biased region" description="Acidic residues" evidence="2">
    <location>
        <begin position="1631"/>
        <end position="1641"/>
    </location>
</feature>
<feature type="compositionally biased region" description="Polar residues" evidence="2">
    <location>
        <begin position="13"/>
        <end position="26"/>
    </location>
</feature>
<accession>A0AAV2T730</accession>
<evidence type="ECO:0000259" key="3">
    <source>
        <dbReference type="Pfam" id="PF24782"/>
    </source>
</evidence>
<dbReference type="SMART" id="SM00320">
    <property type="entry name" value="WD40"/>
    <property type="match status" value="11"/>
</dbReference>
<feature type="region of interest" description="Disordered" evidence="2">
    <location>
        <begin position="1769"/>
        <end position="1816"/>
    </location>
</feature>
<dbReference type="InterPro" id="IPR052779">
    <property type="entry name" value="WDR62"/>
</dbReference>
<gene>
    <name evidence="4" type="ORF">CDAUBV1_LOCUS4502</name>
</gene>
<dbReference type="EMBL" id="CAXLJL010000112">
    <property type="protein sequence ID" value="CAL5131981.1"/>
    <property type="molecule type" value="Genomic_DNA"/>
</dbReference>
<evidence type="ECO:0000256" key="2">
    <source>
        <dbReference type="SAM" id="MobiDB-lite"/>
    </source>
</evidence>
<feature type="region of interest" description="Disordered" evidence="2">
    <location>
        <begin position="1621"/>
        <end position="1647"/>
    </location>
</feature>
<sequence>MTWTGGNHMPSKPTRQQGVRPSKGQVSSQLTLERVLGFTLTNNCALSLDQASGVLAYAAGCVIVLRPLEHDRQQFIQIPSKKSITAVEFSPDGKFLATGESGHQPMVRLWSVADHCQLAEFAGHHFRVVAVRFSPSAQYLVSLGSQEDNTLYLWDRMNGQRVASAKVTNKVNGIAFSPTGQFFVTVGIRHIRYWYLETKRCKSRETLPLSGRNAVLGELLNNNFMDVCCVLSTTAEQSTSSSLPNHTKTQGSTGDSVHEPNSVLTLVVSRAGQLMQFNEQRYLDKWVELRTPRASCLAAHGSCVIVGCSRGTSLLFDAESLQFLAQIPLPHKLGSEAHLLPTRLSPLSDSPPSDESVDNTQLPDLMAVRLDCTHSCVVCCYSDHSLYIWDISDLSNIRRSASYFYHSRGVWSVDCLTEEISSPLRKSAVDTPYASIVGDHAPSWWGKDMFVTCADDGTIRFWDVVDEGGDATVENGGGRMSASFSEDYGFNRKSGGRVKERLSRIIYTDQSYKYLCVSDRIPVGVGPVGGPPCPPGALTPGQGDSTAPSPSSPTIPNSGDFIQGSPFTQDGGGCCVRTVCISPDCQHLAAGDRGGNLRVYSLENLEQVCHIAAHDSEILSLNFFRSDSVPELALLCSASRDRLIHIFDPNQGYSLVQTVADHSAAIFAARIIETEEDGEIRLISCGMDKSLLIRVLEPDDAGLTAHFALEHHLVGRHSQLDAAFTPFRSQTLDSRSCSPRKRYLAVACQDRRLRIYNITTGRPVRCYRGSFNEDGCLLRCTIDPTGSIVATSGSDKQMNIFHLLTGESIATLFGHSEIALGLRFLPSLTHLVTVSSDSCIFIWRLSSSLTKLLRDRTGSARRTSSCSGFHSASSILSSTNSGYNSLRLPRSFRNRSDRSAAEDPVTTNWDDSAIAKTLEDYEADSECDLSQLDTEELLPTDPCSPQHISHFGSNVDLLGTNDVSARRADRNCESVPPCGTAKNKTASSSRKPAFYFSVSALPAWARRKLSRRSSVAMVPPSTSQFSSALPETEPTNRGPEEVSSVSSESVSPHITPHDQDTSEGNAESTTTSSQNQLSARKESSDKRLDTIGSPRSVFGSASSRQQGQILSNSEYYSSSLRSNTVTHVIDSRSFRSRAGRSALSRDNSPRGDMSSASGKSFGRIERASVEYENSRRSLRQPKRSNTLVPSSTMTTSTTAHQTNLRSSSLRAPIHRYVCDRDHQTDTVADDIQGLTKIKGLANPIPSEEPSHSRSSLRSSSILSRSSRIPGTTHYKSTTELTSASSGSIAGFSPASSRHPSGSCSMTVISDVDHLAITKTQSPRRESTGSRPQVMFTLSNFAPPTLKDIEERSPSCPSPGPSSCAKRPSGLLFQRRSKPASECSSPSVLSPTANRGPPNDTLLDRSYAASTFCSQQRAAVQNAKESNTSNQKTVVSSSGGLKRSSSDVSKGGCAPINRPVLTSNCVSEVNYVKGSSHNLAAVAEHSLDSYASAEVGIPRTVSQTPLSPTSVYARSPTTRARWLPVSDQSPPVSGFKDISSSESVRMPSELKKASRPTNLIITHSLARANGRSAVSTETVSQQENNVSEANSTDKPSSLNQHSPRPRKSSTCLVNSLIPADSFSTATTTTTNAEEEQGEEEEDRVSSTHEALEAVGDALDRAVKRCREFKSSNFSPEDLANVRSIVANQLEWRFSQLRALLGLAPICVEAPVARVLLADLVERLIPELRLLSGPNLVDTHSLHQDRAVGNRLPAAAESKSHIPAAGSFEWVADSTTGSGSPHTDSKTNAENQNHDQRLCDTRISRASISLKQEESPEN</sequence>